<protein>
    <submittedName>
        <fullName evidence="3">NmrA family protein</fullName>
    </submittedName>
</protein>
<dbReference type="PANTHER" id="PTHR48079">
    <property type="entry name" value="PROTEIN YEEZ"/>
    <property type="match status" value="1"/>
</dbReference>
<dbReference type="InterPro" id="IPR001509">
    <property type="entry name" value="Epimerase_deHydtase"/>
</dbReference>
<dbReference type="EMBL" id="PZHX01000005">
    <property type="protein sequence ID" value="PTK31560.1"/>
    <property type="molecule type" value="Genomic_DNA"/>
</dbReference>
<evidence type="ECO:0000259" key="2">
    <source>
        <dbReference type="Pfam" id="PF01370"/>
    </source>
</evidence>
<dbReference type="Pfam" id="PF01370">
    <property type="entry name" value="Epimerase"/>
    <property type="match status" value="1"/>
</dbReference>
<evidence type="ECO:0000256" key="1">
    <source>
        <dbReference type="SAM" id="MobiDB-lite"/>
    </source>
</evidence>
<sequence>MGKILLTGASGYIGSHLKDKLKDNHEIIAISRNAQNKKNERNVTWKSADLFDLDAITEVMEGIDTAIYLVHSMMPSAKLTQANFEDMDALLADNFGRAAKKQGVKHIIFMSGIIPNDTQLSPHLKSRLECEKILGYYDIPVSTLRAGLIIGSKGSSYPILKRMIERLPAMILPNWAHNMIAPVSIDDVIDKLAMLVERSPQENEAFDITGPKVMNYQELFERTAAILDKRLPTLNLPIIPIWLSRFWVRLISQVPKEMVYPLMDSLVHDMIPQPERIKPEISLGKMNYEESVRKALKEEQNEQQTITTKQSKPKSKQDKKNEVKDVRAITRFKIPESYSMRDVTREYAEFINDITLHLIDGTINEHEFNIQLPLIKKFILKMTRHNHDSTSEMIVYKIVGGDLAMAKDGGNARFEFRRILDTNEGIVALQEYEPTLPWGVYKFTQANAHKFVMDVFKHHMNHLANDEEDKQDPVNKIFTNLAMTTGAIIGAFVGARTYNKFLVKK</sequence>
<dbReference type="GO" id="GO:0004029">
    <property type="term" value="F:aldehyde dehydrogenase (NAD+) activity"/>
    <property type="evidence" value="ECO:0007669"/>
    <property type="project" value="TreeGrafter"/>
</dbReference>
<comment type="caution">
    <text evidence="3">The sequence shown here is derived from an EMBL/GenBank/DDBJ whole genome shotgun (WGS) entry which is preliminary data.</text>
</comment>
<name>A0A974L0D1_STAHO</name>
<reference evidence="3 4" key="1">
    <citation type="journal article" date="2016" name="Front. Microbiol.">
        <title>Comprehensive Phylogenetic Analysis of Bovine Non-aureus Staphylococci Species Based on Whole-Genome Sequencing.</title>
        <authorList>
            <person name="Naushad S."/>
            <person name="Barkema H.W."/>
            <person name="Luby C."/>
            <person name="Condas L.A."/>
            <person name="Nobrega D.B."/>
            <person name="Carson D.A."/>
            <person name="De Buck J."/>
        </authorList>
    </citation>
    <scope>NUCLEOTIDE SEQUENCE [LARGE SCALE GENOMIC DNA]</scope>
    <source>
        <strain evidence="3 4">SNUC 5336</strain>
    </source>
</reference>
<evidence type="ECO:0000313" key="4">
    <source>
        <dbReference type="Proteomes" id="UP000241540"/>
    </source>
</evidence>
<accession>A0A974L0D1</accession>
<organism evidence="3 4">
    <name type="scientific">Staphylococcus hominis</name>
    <dbReference type="NCBI Taxonomy" id="1290"/>
    <lineage>
        <taxon>Bacteria</taxon>
        <taxon>Bacillati</taxon>
        <taxon>Bacillota</taxon>
        <taxon>Bacilli</taxon>
        <taxon>Bacillales</taxon>
        <taxon>Staphylococcaceae</taxon>
        <taxon>Staphylococcus</taxon>
    </lineage>
</organism>
<dbReference type="GO" id="GO:0005737">
    <property type="term" value="C:cytoplasm"/>
    <property type="evidence" value="ECO:0007669"/>
    <property type="project" value="TreeGrafter"/>
</dbReference>
<dbReference type="InterPro" id="IPR051783">
    <property type="entry name" value="NAD(P)-dependent_oxidoreduct"/>
</dbReference>
<dbReference type="PANTHER" id="PTHR48079:SF6">
    <property type="entry name" value="NAD(P)-BINDING DOMAIN-CONTAINING PROTEIN-RELATED"/>
    <property type="match status" value="1"/>
</dbReference>
<dbReference type="Proteomes" id="UP000241540">
    <property type="component" value="Unassembled WGS sequence"/>
</dbReference>
<dbReference type="Gene3D" id="3.40.50.720">
    <property type="entry name" value="NAD(P)-binding Rossmann-like Domain"/>
    <property type="match status" value="1"/>
</dbReference>
<feature type="domain" description="NAD-dependent epimerase/dehydratase" evidence="2">
    <location>
        <begin position="4"/>
        <end position="112"/>
    </location>
</feature>
<dbReference type="RefSeq" id="WP_107622355.1">
    <property type="nucleotide sequence ID" value="NZ_JAHCPX010000003.1"/>
</dbReference>
<dbReference type="AlphaFoldDB" id="A0A974L0D1"/>
<proteinExistence type="predicted"/>
<gene>
    <name evidence="3" type="ORF">BUZ51_03435</name>
</gene>
<feature type="region of interest" description="Disordered" evidence="1">
    <location>
        <begin position="297"/>
        <end position="323"/>
    </location>
</feature>
<dbReference type="InterPro" id="IPR036291">
    <property type="entry name" value="NAD(P)-bd_dom_sf"/>
</dbReference>
<evidence type="ECO:0000313" key="3">
    <source>
        <dbReference type="EMBL" id="PTK31560.1"/>
    </source>
</evidence>
<dbReference type="SUPFAM" id="SSF51735">
    <property type="entry name" value="NAD(P)-binding Rossmann-fold domains"/>
    <property type="match status" value="1"/>
</dbReference>